<dbReference type="PANTHER" id="PTHR47213">
    <property type="entry name" value="OS07G0567300 PROTEIN"/>
    <property type="match status" value="1"/>
</dbReference>
<feature type="transmembrane region" description="Helical" evidence="2">
    <location>
        <begin position="12"/>
        <end position="32"/>
    </location>
</feature>
<dbReference type="Pfam" id="PF04488">
    <property type="entry name" value="Gly_transf_sug"/>
    <property type="match status" value="1"/>
</dbReference>
<accession>A0A8J5C3W7</accession>
<sequence>MLRHARRRPGYGLQLCAAASALILILFSLSVLHSRLSSSPSFPLRLGLPSVLPRRTHVDPVPDHDTALFEDDDIDPLNETDPGEDRIDELDVVEEEVERGGSAQVEEEDSDEQDTDETSVQDIPRSGLFWDHGLGVARRRFGPADQDWQRKRFPSSYGACPFRSKISFASDDQPVDEDMRIKLDSIRKVEDALLLKTGSGESPLRDGWARWLEGKGNFLRRERMLRSNLELLNPRNHPLLQDPDGPGLTTLTQGDRLIQRTLLREMERTPLTLRKGDDAKRSERRRTLVVEKQEEISNGHLQKHTQEGRMHTHDRRWGYFPGLDPHLTFSEFMEQFLGSGQCGITVFMVWNSPQWTYGPRHRLGLESLLHHHWDACVVVFSETMELGFFRDLVKEGYRVAVAMPNLEELLEDTEARVFSSAFFDWRKTKYYSVHYSELVRLAVLFKYGGIYLDSDIVVLKPLHLLKNLVSIESNTSGSTVFNGAVMAFEKNSSLMLECLKELVATYHDNLLRWNGAELMTRVINRVSDKTDKFDMQMEPQFIFHPISSTNITRYFAEPSGEFERVEEDALLNKIVNESTTFHFWNGLTFALVPKPNSLVERLLNQYSLHCHGC</sequence>
<name>A0A8J5C3W7_ZINOF</name>
<evidence type="ECO:0000256" key="1">
    <source>
        <dbReference type="SAM" id="MobiDB-lite"/>
    </source>
</evidence>
<protein>
    <recommendedName>
        <fullName evidence="3">Alpha 1,4-glycosyltransferase domain-containing protein</fullName>
    </recommendedName>
</protein>
<proteinExistence type="predicted"/>
<keyword evidence="2" id="KW-0472">Membrane</keyword>
<gene>
    <name evidence="4" type="ORF">ZIOFF_071546</name>
</gene>
<dbReference type="InterPro" id="IPR029044">
    <property type="entry name" value="Nucleotide-diphossugar_trans"/>
</dbReference>
<evidence type="ECO:0000256" key="2">
    <source>
        <dbReference type="SAM" id="Phobius"/>
    </source>
</evidence>
<evidence type="ECO:0000259" key="3">
    <source>
        <dbReference type="Pfam" id="PF04572"/>
    </source>
</evidence>
<feature type="compositionally biased region" description="Basic and acidic residues" evidence="1">
    <location>
        <begin position="57"/>
        <end position="67"/>
    </location>
</feature>
<keyword evidence="2" id="KW-1133">Transmembrane helix</keyword>
<feature type="region of interest" description="Disordered" evidence="1">
    <location>
        <begin position="97"/>
        <end position="120"/>
    </location>
</feature>
<feature type="compositionally biased region" description="Acidic residues" evidence="1">
    <location>
        <begin position="105"/>
        <end position="119"/>
    </location>
</feature>
<dbReference type="SUPFAM" id="SSF53448">
    <property type="entry name" value="Nucleotide-diphospho-sugar transferases"/>
    <property type="match status" value="1"/>
</dbReference>
<feature type="region of interest" description="Disordered" evidence="1">
    <location>
        <begin position="57"/>
        <end position="85"/>
    </location>
</feature>
<reference evidence="4 5" key="1">
    <citation type="submission" date="2020-08" db="EMBL/GenBank/DDBJ databases">
        <title>Plant Genome Project.</title>
        <authorList>
            <person name="Zhang R.-G."/>
        </authorList>
    </citation>
    <scope>NUCLEOTIDE SEQUENCE [LARGE SCALE GENOMIC DNA]</scope>
    <source>
        <tissue evidence="4">Rhizome</tissue>
    </source>
</reference>
<dbReference type="AlphaFoldDB" id="A0A8J5C3W7"/>
<feature type="compositionally biased region" description="Acidic residues" evidence="1">
    <location>
        <begin position="68"/>
        <end position="85"/>
    </location>
</feature>
<dbReference type="Gene3D" id="3.90.550.20">
    <property type="match status" value="1"/>
</dbReference>
<dbReference type="EMBL" id="JACMSC010000021">
    <property type="protein sequence ID" value="KAG6470473.1"/>
    <property type="molecule type" value="Genomic_DNA"/>
</dbReference>
<dbReference type="Pfam" id="PF04572">
    <property type="entry name" value="Gb3_synth"/>
    <property type="match status" value="1"/>
</dbReference>
<keyword evidence="5" id="KW-1185">Reference proteome</keyword>
<organism evidence="4 5">
    <name type="scientific">Zingiber officinale</name>
    <name type="common">Ginger</name>
    <name type="synonym">Amomum zingiber</name>
    <dbReference type="NCBI Taxonomy" id="94328"/>
    <lineage>
        <taxon>Eukaryota</taxon>
        <taxon>Viridiplantae</taxon>
        <taxon>Streptophyta</taxon>
        <taxon>Embryophyta</taxon>
        <taxon>Tracheophyta</taxon>
        <taxon>Spermatophyta</taxon>
        <taxon>Magnoliopsida</taxon>
        <taxon>Liliopsida</taxon>
        <taxon>Zingiberales</taxon>
        <taxon>Zingiberaceae</taxon>
        <taxon>Zingiber</taxon>
    </lineage>
</organism>
<evidence type="ECO:0000313" key="4">
    <source>
        <dbReference type="EMBL" id="KAG6470473.1"/>
    </source>
</evidence>
<dbReference type="Proteomes" id="UP000734854">
    <property type="component" value="Unassembled WGS sequence"/>
</dbReference>
<evidence type="ECO:0000313" key="5">
    <source>
        <dbReference type="Proteomes" id="UP000734854"/>
    </source>
</evidence>
<dbReference type="InterPro" id="IPR007577">
    <property type="entry name" value="GlycoTrfase_DXD_sugar-bd_CS"/>
</dbReference>
<dbReference type="InterPro" id="IPR044789">
    <property type="entry name" value="Put_A1-4-GlycosylTfrase_plant"/>
</dbReference>
<dbReference type="InterPro" id="IPR007652">
    <property type="entry name" value="A1-4-GlycosylTfrase_dom"/>
</dbReference>
<keyword evidence="2" id="KW-0812">Transmembrane</keyword>
<comment type="caution">
    <text evidence="4">The sequence shown here is derived from an EMBL/GenBank/DDBJ whole genome shotgun (WGS) entry which is preliminary data.</text>
</comment>
<feature type="domain" description="Alpha 1,4-glycosyltransferase" evidence="3">
    <location>
        <begin position="487"/>
        <end position="608"/>
    </location>
</feature>
<dbReference type="PANTHER" id="PTHR47213:SF1">
    <property type="entry name" value="OS07G0567300 PROTEIN"/>
    <property type="match status" value="1"/>
</dbReference>